<keyword evidence="1" id="KW-0812">Transmembrane</keyword>
<name>A0A1I3ZFE1_9HYPH</name>
<dbReference type="InterPro" id="IPR050742">
    <property type="entry name" value="Helicase_Restrict-Modif_Enz"/>
</dbReference>
<keyword evidence="1" id="KW-0472">Membrane</keyword>
<feature type="domain" description="Helicase ATP-binding" evidence="2">
    <location>
        <begin position="23"/>
        <end position="206"/>
    </location>
</feature>
<dbReference type="PANTHER" id="PTHR47396">
    <property type="entry name" value="TYPE I RESTRICTION ENZYME ECOKI R PROTEIN"/>
    <property type="match status" value="1"/>
</dbReference>
<evidence type="ECO:0000256" key="1">
    <source>
        <dbReference type="SAM" id="Phobius"/>
    </source>
</evidence>
<keyword evidence="3" id="KW-0547">Nucleotide-binding</keyword>
<gene>
    <name evidence="3" type="ORF">SAMN04488518_10563</name>
</gene>
<organism evidence="3 4">
    <name type="scientific">Pseudovibrio ascidiaceicola</name>
    <dbReference type="NCBI Taxonomy" id="285279"/>
    <lineage>
        <taxon>Bacteria</taxon>
        <taxon>Pseudomonadati</taxon>
        <taxon>Pseudomonadota</taxon>
        <taxon>Alphaproteobacteria</taxon>
        <taxon>Hyphomicrobiales</taxon>
        <taxon>Stappiaceae</taxon>
        <taxon>Pseudovibrio</taxon>
    </lineage>
</organism>
<dbReference type="InterPro" id="IPR014001">
    <property type="entry name" value="Helicase_ATP-bd"/>
</dbReference>
<dbReference type="InterPro" id="IPR027417">
    <property type="entry name" value="P-loop_NTPase"/>
</dbReference>
<evidence type="ECO:0000259" key="2">
    <source>
        <dbReference type="PROSITE" id="PS51192"/>
    </source>
</evidence>
<dbReference type="SUPFAM" id="SSF52540">
    <property type="entry name" value="P-loop containing nucleoside triphosphate hydrolases"/>
    <property type="match status" value="1"/>
</dbReference>
<keyword evidence="3" id="KW-0067">ATP-binding</keyword>
<dbReference type="Gene3D" id="3.40.50.300">
    <property type="entry name" value="P-loop containing nucleotide triphosphate hydrolases"/>
    <property type="match status" value="2"/>
</dbReference>
<evidence type="ECO:0000313" key="4">
    <source>
        <dbReference type="Proteomes" id="UP000199598"/>
    </source>
</evidence>
<dbReference type="EMBL" id="FOSK01000005">
    <property type="protein sequence ID" value="SFK42610.1"/>
    <property type="molecule type" value="Genomic_DNA"/>
</dbReference>
<proteinExistence type="predicted"/>
<dbReference type="Pfam" id="PF04851">
    <property type="entry name" value="ResIII"/>
    <property type="match status" value="1"/>
</dbReference>
<reference evidence="3 4" key="1">
    <citation type="submission" date="2016-10" db="EMBL/GenBank/DDBJ databases">
        <authorList>
            <person name="Varghese N."/>
            <person name="Submissions S."/>
        </authorList>
    </citation>
    <scope>NUCLEOTIDE SEQUENCE [LARGE SCALE GENOMIC DNA]</scope>
    <source>
        <strain evidence="3 4">DSM 16392</strain>
    </source>
</reference>
<dbReference type="PROSITE" id="PS51192">
    <property type="entry name" value="HELICASE_ATP_BIND_1"/>
    <property type="match status" value="1"/>
</dbReference>
<keyword evidence="4" id="KW-1185">Reference proteome</keyword>
<sequence length="921" mass="103779">MSFDKLSFQASWREYQERVLAELDTHLDDDHLHIVAAPGSGKTILGLEVIRRVDQPAVILAPTITIRNQWIERLTSLFLPEGEERPDWISKDIRNPRFLTVITYQALHAAFSNEDIDEELQDAEDEAEDQPKVIRSKSVDVIALLAEQNVNVLVLDEAHHLRNEWWKALIKLKAGLVKPKTVALTASPPYDVDFKEWQKYEELCGPIDAEISVPELVQRGDLCPHQDYVHFSLPTKDEHQKLWEFKKNTAGFLKELSENKRFLDALSAHPWVRDTQSHVKDILDDPQFFSSIIIFLNSLGFAPPDYALNILGVRAAEVPGVDPKWLEVLLSGVLYSYVDDFSEFDDTLVAVRRELKRIGAIERRRINLEDTKEIKKILASSTGKLKSIATITRMEARQLGDDLRMVVLADYIREAELPSGTDDIGPLNKIGVAPIFEHLRRESIAGVKLGVLTGSLIILPKDALGIFDQVVRDNHIDNSHIRFSDLAHDKNFVRVHIKGEQKQSIVHLITEVFNAGGITALVGTQALLGEGWDAPSVNTLILASYVGSYMLSNQMRGRAIRIDPSKPNKTANIWHLASVDIERLDEKLKSVFTKEILRPEVFDPFDDIQQNVGDDVRMLQRRFLAFEGVSYEAPFTIENGSKRLALAGTKWTNAGVESLNQSMLARAKERNALSHTWSNGLHGSSPKPEMRENVGSNYAPQGFVFFETIQYLIMTGLITAALAIAQILSGVRGVETLAIWILVGAGVAAVMIAPKAFKIFRLYLRNSSLEKSITQVGWSVLETLQFMEHIKTSTQNLRIQSTQNKMGVVYCRLDGATPAERRLFLEAMGEVLGPSENPRYLLVRSSRLGGISRVDYHPVPNSIGQKKKNAEFFAKRWERYIGPSQLIYTRSPEGRLSLLQARTQSFASVFQKKTDRLSVWE</sequence>
<dbReference type="Proteomes" id="UP000199598">
    <property type="component" value="Unassembled WGS sequence"/>
</dbReference>
<comment type="caution">
    <text evidence="3">The sequence shown here is derived from an EMBL/GenBank/DDBJ whole genome shotgun (WGS) entry which is preliminary data.</text>
</comment>
<feature type="transmembrane region" description="Helical" evidence="1">
    <location>
        <begin position="711"/>
        <end position="731"/>
    </location>
</feature>
<dbReference type="RefSeq" id="WP_093519273.1">
    <property type="nucleotide sequence ID" value="NZ_FOSK01000005.1"/>
</dbReference>
<protein>
    <submittedName>
        <fullName evidence="3">Helicase conserved C-terminal domain-containing protein</fullName>
    </submittedName>
</protein>
<dbReference type="InterPro" id="IPR006935">
    <property type="entry name" value="Helicase/UvrB_N"/>
</dbReference>
<keyword evidence="3" id="KW-0347">Helicase</keyword>
<evidence type="ECO:0000313" key="3">
    <source>
        <dbReference type="EMBL" id="SFK42610.1"/>
    </source>
</evidence>
<accession>A0A1I3ZFE1</accession>
<feature type="transmembrane region" description="Helical" evidence="1">
    <location>
        <begin position="737"/>
        <end position="757"/>
    </location>
</feature>
<keyword evidence="1" id="KW-1133">Transmembrane helix</keyword>
<dbReference type="SMART" id="SM00487">
    <property type="entry name" value="DEXDc"/>
    <property type="match status" value="1"/>
</dbReference>
<dbReference type="PANTHER" id="PTHR47396:SF1">
    <property type="entry name" value="ATP-DEPENDENT HELICASE IRC3-RELATED"/>
    <property type="match status" value="1"/>
</dbReference>
<dbReference type="CDD" id="cd18785">
    <property type="entry name" value="SF2_C"/>
    <property type="match status" value="1"/>
</dbReference>
<dbReference type="GO" id="GO:0004386">
    <property type="term" value="F:helicase activity"/>
    <property type="evidence" value="ECO:0007669"/>
    <property type="project" value="UniProtKB-KW"/>
</dbReference>
<keyword evidence="3" id="KW-0378">Hydrolase</keyword>